<comment type="subcellular location">
    <subcellularLocation>
        <location evidence="6">Cytoplasm</location>
    </subcellularLocation>
</comment>
<dbReference type="GO" id="GO:0005524">
    <property type="term" value="F:ATP binding"/>
    <property type="evidence" value="ECO:0007669"/>
    <property type="project" value="UniProtKB-UniRule"/>
</dbReference>
<protein>
    <recommendedName>
        <fullName evidence="6">Chromosome partition protein Smc</fullName>
    </recommendedName>
</protein>
<evidence type="ECO:0000259" key="7">
    <source>
        <dbReference type="SMART" id="SM00968"/>
    </source>
</evidence>
<dbReference type="GO" id="GO:0005737">
    <property type="term" value="C:cytoplasm"/>
    <property type="evidence" value="ECO:0007669"/>
    <property type="project" value="UniProtKB-SubCell"/>
</dbReference>
<organism evidence="8 9">
    <name type="scientific">Basilea psittacipulmonis DSM 24701</name>
    <dbReference type="NCBI Taxonomy" id="1072685"/>
    <lineage>
        <taxon>Bacteria</taxon>
        <taxon>Pseudomonadati</taxon>
        <taxon>Pseudomonadota</taxon>
        <taxon>Betaproteobacteria</taxon>
        <taxon>Burkholderiales</taxon>
        <taxon>Alcaligenaceae</taxon>
        <taxon>Basilea</taxon>
    </lineage>
</organism>
<reference evidence="8 9" key="1">
    <citation type="journal article" date="2014" name="BMC Genomics">
        <title>A genomic perspective on a new bacterial genus and species from the Alcaligenaceae family, Basilea psittacipulmonis.</title>
        <authorList>
            <person name="Whiteson K.L."/>
            <person name="Hernandez D."/>
            <person name="Lazarevic V."/>
            <person name="Gaia N."/>
            <person name="Farinelli L."/>
            <person name="Francois P."/>
            <person name="Pilo P."/>
            <person name="Frey J."/>
            <person name="Schrenzel J."/>
        </authorList>
    </citation>
    <scope>NUCLEOTIDE SEQUENCE [LARGE SCALE GENOMIC DNA]</scope>
    <source>
        <strain evidence="8 9">DSM 24701</strain>
    </source>
</reference>
<dbReference type="GO" id="GO:0007062">
    <property type="term" value="P:sister chromatid cohesion"/>
    <property type="evidence" value="ECO:0007669"/>
    <property type="project" value="InterPro"/>
</dbReference>
<keyword evidence="9" id="KW-1185">Reference proteome</keyword>
<proteinExistence type="inferred from homology"/>
<dbReference type="InterPro" id="IPR011890">
    <property type="entry name" value="SMC_prok"/>
</dbReference>
<dbReference type="Gene3D" id="3.40.50.300">
    <property type="entry name" value="P-loop containing nucleotide triphosphate hydrolases"/>
    <property type="match status" value="2"/>
</dbReference>
<dbReference type="Proteomes" id="UP000028945">
    <property type="component" value="Chromosome"/>
</dbReference>
<evidence type="ECO:0000256" key="3">
    <source>
        <dbReference type="ARBA" id="ARBA00022840"/>
    </source>
</evidence>
<evidence type="ECO:0000256" key="2">
    <source>
        <dbReference type="ARBA" id="ARBA00022741"/>
    </source>
</evidence>
<feature type="coiled-coil region" evidence="6">
    <location>
        <begin position="170"/>
        <end position="255"/>
    </location>
</feature>
<keyword evidence="2 6" id="KW-0547">Nucleotide-binding</keyword>
<evidence type="ECO:0000256" key="4">
    <source>
        <dbReference type="ARBA" id="ARBA00023054"/>
    </source>
</evidence>
<dbReference type="RefSeq" id="WP_038500359.1">
    <property type="nucleotide sequence ID" value="NZ_AFWK01000030.1"/>
</dbReference>
<dbReference type="OrthoDB" id="9808768at2"/>
<keyword evidence="3 6" id="KW-0067">ATP-binding</keyword>
<keyword evidence="5 6" id="KW-0238">DNA-binding</keyword>
<feature type="coiled-coil region" evidence="6">
    <location>
        <begin position="286"/>
        <end position="492"/>
    </location>
</feature>
<dbReference type="STRING" id="1072685.IX83_06390"/>
<feature type="coiled-coil region" evidence="6">
    <location>
        <begin position="669"/>
        <end position="850"/>
    </location>
</feature>
<dbReference type="Pfam" id="PF06470">
    <property type="entry name" value="SMC_hinge"/>
    <property type="match status" value="1"/>
</dbReference>
<dbReference type="CDD" id="cd03278">
    <property type="entry name" value="ABC_SMC_barmotin"/>
    <property type="match status" value="2"/>
</dbReference>
<dbReference type="SUPFAM" id="SSF57997">
    <property type="entry name" value="Tropomyosin"/>
    <property type="match status" value="1"/>
</dbReference>
<feature type="domain" description="SMC hinge" evidence="7">
    <location>
        <begin position="518"/>
        <end position="628"/>
    </location>
</feature>
<dbReference type="EMBL" id="CP009238">
    <property type="protein sequence ID" value="AIL32990.1"/>
    <property type="molecule type" value="Genomic_DNA"/>
</dbReference>
<sequence length="1178" mass="134073">MRLTQIKLSGFKSFVDPTTIPVPSQLVGVVGPNGCGKSNIIDAVRWVLGETKASELRGESMQDVIFNGSGNRKPAARASVELVFDNSEGRAAGQWSTYAEIAVRRVLTKEGNSSYYINNQQVRRRDINDIFLGTGLGAKGYAIIGQGMINRLIEAKPEELRIYLEEAAGVSRYKERRRETENRLADTRDKLLRVGDIMAELETQLEKLEKQATVAQKYRSLQNEGEEKQQALWFLKEENAQHDLEKSRIELAERRNDLEKSIADLRAFEHTLEESRQASYGWRESLHEAQTRLYQANTEVATIEAQIKHVVDSRQRLQQRKQQLQQQMQDWQEQLNYAIEQTAKLDEEVLQTQEELEAEKANLEEMKTGLPDFDAKRRELEKNRESLRESLAKSEQELALLGQKQSDLNRHLQALEVRNQRIEAQLAEIGAPDLTELARLEGALSQLRQQKEEALAKVQELEYALPEAESARQQAQQEAQQQQAQVTKREARLTALMKLQEDVQNQGALEQWLKKHELSGFTRLWQKLQVQSTWATALESVLRERMNGLELRQLDMAKAFEKDAPPARLSFYETSQMNVDATVSGSVLSLDPLIKYVSTQDQALQSLLKKWLANIYVVEDMSKAMALRASLPDEALLVLPAGHLLSRYNISFYAPDSEQSGMLARQLEIENLQRDVKATQLLADTALSKQAQAEQSYQSVVQALGPSRHRLADINQHEHKLELELTTLKQRIEQADEQVSRLKQDLEDNHHQEQELKAQIESSEIRFEELDLMVAEQSEKHEEALIALEQAQKEADDYRQRQYIQEQRVREMEFNLRAVHARIQELGRNKQTAEYEVSKAQNEMEGIEGDLFVFDEQASEVGLQQAMEERAIREQALETLRLSVQEKEQALKEKEEQRMRLEQQLEPLRESITEIQLKVQAAELSVAQFAEQIDAKEIDRAALRAKLSELPDSWKKVTWLQQEVQQISRQIEALGAVNLAALEELQAAQERQNYLTAQNDDLTKSIQTLENAIREIDRETRQLLQSTFDEVNGNLAEMFPKLFGGGQAKLIMTGDEILNSGVQIMAQPPGKRNSTIYLLSGGEKALTAIALVFSLFKLNPAPFCLLDEVDAPLDDANTERYANLVSSMSDHTQFLFISHNKIAMQMAKQLVGVTMQEQGVSRIVAVDIEAAIQLANEA</sequence>
<evidence type="ECO:0000256" key="5">
    <source>
        <dbReference type="ARBA" id="ARBA00023125"/>
    </source>
</evidence>
<dbReference type="InterPro" id="IPR036277">
    <property type="entry name" value="SMC_hinge_sf"/>
</dbReference>
<name>A0A077DDP3_9BURK</name>
<feature type="binding site" evidence="6">
    <location>
        <begin position="32"/>
        <end position="39"/>
    </location>
    <ligand>
        <name>ATP</name>
        <dbReference type="ChEBI" id="CHEBI:30616"/>
    </ligand>
</feature>
<dbReference type="GO" id="GO:0016887">
    <property type="term" value="F:ATP hydrolysis activity"/>
    <property type="evidence" value="ECO:0007669"/>
    <property type="project" value="InterPro"/>
</dbReference>
<dbReference type="HAMAP" id="MF_01894">
    <property type="entry name" value="Smc_prok"/>
    <property type="match status" value="1"/>
</dbReference>
<gene>
    <name evidence="6" type="primary">smc</name>
    <name evidence="8" type="ORF">IX83_06390</name>
</gene>
<comment type="subunit">
    <text evidence="6">Homodimer.</text>
</comment>
<evidence type="ECO:0000313" key="9">
    <source>
        <dbReference type="Proteomes" id="UP000028945"/>
    </source>
</evidence>
<comment type="function">
    <text evidence="6">Required for chromosome condensation and partitioning.</text>
</comment>
<dbReference type="KEGG" id="bpsi:IX83_06390"/>
<dbReference type="SUPFAM" id="SSF52540">
    <property type="entry name" value="P-loop containing nucleoside triphosphate hydrolases"/>
    <property type="match status" value="1"/>
</dbReference>
<comment type="similarity">
    <text evidence="6">Belongs to the SMC family.</text>
</comment>
<dbReference type="NCBIfam" id="TIGR02168">
    <property type="entry name" value="SMC_prok_B"/>
    <property type="match status" value="1"/>
</dbReference>
<dbReference type="InterPro" id="IPR003395">
    <property type="entry name" value="RecF/RecN/SMC_N"/>
</dbReference>
<dbReference type="HOGENOM" id="CLU_001042_2_2_4"/>
<dbReference type="PIRSF" id="PIRSF005719">
    <property type="entry name" value="SMC"/>
    <property type="match status" value="1"/>
</dbReference>
<dbReference type="GO" id="GO:0003677">
    <property type="term" value="F:DNA binding"/>
    <property type="evidence" value="ECO:0007669"/>
    <property type="project" value="UniProtKB-UniRule"/>
</dbReference>
<dbReference type="InterPro" id="IPR024704">
    <property type="entry name" value="SMC"/>
</dbReference>
<dbReference type="AlphaFoldDB" id="A0A077DDP3"/>
<dbReference type="SUPFAM" id="SSF75553">
    <property type="entry name" value="Smc hinge domain"/>
    <property type="match status" value="1"/>
</dbReference>
<dbReference type="InterPro" id="IPR027417">
    <property type="entry name" value="P-loop_NTPase"/>
</dbReference>
<dbReference type="GO" id="GO:0007059">
    <property type="term" value="P:chromosome segregation"/>
    <property type="evidence" value="ECO:0007669"/>
    <property type="project" value="UniProtKB-UniRule"/>
</dbReference>
<feature type="coiled-coil region" evidence="6">
    <location>
        <begin position="877"/>
        <end position="911"/>
    </location>
</feature>
<evidence type="ECO:0000313" key="8">
    <source>
        <dbReference type="EMBL" id="AIL32990.1"/>
    </source>
</evidence>
<comment type="domain">
    <text evidence="6">Contains large globular domains required for ATP hydrolysis at each terminus and a third globular domain forming a flexible hinge near the middle of the molecule. These domains are separated by coiled-coil structures.</text>
</comment>
<dbReference type="GO" id="GO:0030261">
    <property type="term" value="P:chromosome condensation"/>
    <property type="evidence" value="ECO:0007669"/>
    <property type="project" value="InterPro"/>
</dbReference>
<keyword evidence="1 6" id="KW-0963">Cytoplasm</keyword>
<evidence type="ECO:0000256" key="6">
    <source>
        <dbReference type="HAMAP-Rule" id="MF_01894"/>
    </source>
</evidence>
<dbReference type="Pfam" id="PF02463">
    <property type="entry name" value="SMC_N"/>
    <property type="match status" value="1"/>
</dbReference>
<dbReference type="eggNOG" id="COG1196">
    <property type="taxonomic scope" value="Bacteria"/>
</dbReference>
<dbReference type="GO" id="GO:0006260">
    <property type="term" value="P:DNA replication"/>
    <property type="evidence" value="ECO:0007669"/>
    <property type="project" value="UniProtKB-UniRule"/>
</dbReference>
<dbReference type="GO" id="GO:0005694">
    <property type="term" value="C:chromosome"/>
    <property type="evidence" value="ECO:0007669"/>
    <property type="project" value="InterPro"/>
</dbReference>
<dbReference type="PANTHER" id="PTHR43977">
    <property type="entry name" value="STRUCTURAL MAINTENANCE OF CHROMOSOMES PROTEIN 3"/>
    <property type="match status" value="1"/>
</dbReference>
<accession>A0A077DDP3</accession>
<feature type="coiled-coil region" evidence="6">
    <location>
        <begin position="999"/>
        <end position="1026"/>
    </location>
</feature>
<dbReference type="SMART" id="SM00968">
    <property type="entry name" value="SMC_hinge"/>
    <property type="match status" value="1"/>
</dbReference>
<evidence type="ECO:0000256" key="1">
    <source>
        <dbReference type="ARBA" id="ARBA00022490"/>
    </source>
</evidence>
<dbReference type="InterPro" id="IPR010935">
    <property type="entry name" value="SMC_hinge"/>
</dbReference>
<keyword evidence="4 6" id="KW-0175">Coiled coil</keyword>